<dbReference type="Proteomes" id="UP000245802">
    <property type="component" value="Chromosome"/>
</dbReference>
<proteinExistence type="predicted"/>
<dbReference type="OrthoDB" id="261413at2"/>
<protein>
    <submittedName>
        <fullName evidence="1">TIGR02996 domain-containing protein</fullName>
    </submittedName>
</protein>
<dbReference type="PANTHER" id="PTHR24113">
    <property type="entry name" value="RAN GTPASE-ACTIVATING PROTEIN 1"/>
    <property type="match status" value="1"/>
</dbReference>
<dbReference type="NCBIfam" id="TIGR02996">
    <property type="entry name" value="rpt_mate_G_obs"/>
    <property type="match status" value="1"/>
</dbReference>
<dbReference type="AlphaFoldDB" id="A0A2Z3HG18"/>
<dbReference type="InterPro" id="IPR001611">
    <property type="entry name" value="Leu-rich_rpt"/>
</dbReference>
<dbReference type="EMBL" id="CP025958">
    <property type="protein sequence ID" value="AWM40350.1"/>
    <property type="molecule type" value="Genomic_DNA"/>
</dbReference>
<dbReference type="PANTHER" id="PTHR24113:SF15">
    <property type="entry name" value="NACHT DOMAIN-CONTAINING PROTEIN"/>
    <property type="match status" value="1"/>
</dbReference>
<dbReference type="InterPro" id="IPR032675">
    <property type="entry name" value="LRR_dom_sf"/>
</dbReference>
<name>A0A2Z3HG18_9BACT</name>
<organism evidence="1 2">
    <name type="scientific">Gemmata obscuriglobus</name>
    <dbReference type="NCBI Taxonomy" id="114"/>
    <lineage>
        <taxon>Bacteria</taxon>
        <taxon>Pseudomonadati</taxon>
        <taxon>Planctomycetota</taxon>
        <taxon>Planctomycetia</taxon>
        <taxon>Gemmatales</taxon>
        <taxon>Gemmataceae</taxon>
        <taxon>Gemmata</taxon>
    </lineage>
</organism>
<reference evidence="1 2" key="1">
    <citation type="submission" date="2018-01" db="EMBL/GenBank/DDBJ databases">
        <title>G. obscuriglobus.</title>
        <authorList>
            <person name="Franke J."/>
            <person name="Blomberg W."/>
            <person name="Selmecki A."/>
        </authorList>
    </citation>
    <scope>NUCLEOTIDE SEQUENCE [LARGE SCALE GENOMIC DNA]</scope>
    <source>
        <strain evidence="1 2">DSM 5831</strain>
    </source>
</reference>
<evidence type="ECO:0000313" key="2">
    <source>
        <dbReference type="Proteomes" id="UP000245802"/>
    </source>
</evidence>
<dbReference type="GO" id="GO:0031267">
    <property type="term" value="F:small GTPase binding"/>
    <property type="evidence" value="ECO:0007669"/>
    <property type="project" value="TreeGrafter"/>
</dbReference>
<dbReference type="SMART" id="SM00368">
    <property type="entry name" value="LRR_RI"/>
    <property type="match status" value="7"/>
</dbReference>
<evidence type="ECO:0000313" key="1">
    <source>
        <dbReference type="EMBL" id="AWM40350.1"/>
    </source>
</evidence>
<dbReference type="InterPro" id="IPR014338">
    <property type="entry name" value="CHP02996_rpt-companion-dom"/>
</dbReference>
<keyword evidence="2" id="KW-1185">Reference proteome</keyword>
<dbReference type="GO" id="GO:0006913">
    <property type="term" value="P:nucleocytoplasmic transport"/>
    <property type="evidence" value="ECO:0007669"/>
    <property type="project" value="TreeGrafter"/>
</dbReference>
<dbReference type="SUPFAM" id="SSF52047">
    <property type="entry name" value="RNI-like"/>
    <property type="match status" value="2"/>
</dbReference>
<dbReference type="Gene3D" id="3.80.10.10">
    <property type="entry name" value="Ribonuclease Inhibitor"/>
    <property type="match status" value="4"/>
</dbReference>
<dbReference type="GO" id="GO:0005096">
    <property type="term" value="F:GTPase activator activity"/>
    <property type="evidence" value="ECO:0007669"/>
    <property type="project" value="InterPro"/>
</dbReference>
<dbReference type="KEGG" id="gog:C1280_27345"/>
<dbReference type="GO" id="GO:0005829">
    <property type="term" value="C:cytosol"/>
    <property type="evidence" value="ECO:0007669"/>
    <property type="project" value="TreeGrafter"/>
</dbReference>
<dbReference type="InterPro" id="IPR027038">
    <property type="entry name" value="RanGap"/>
</dbReference>
<dbReference type="SMART" id="SM00367">
    <property type="entry name" value="LRR_CC"/>
    <property type="match status" value="4"/>
</dbReference>
<dbReference type="RefSeq" id="WP_010049113.1">
    <property type="nucleotide sequence ID" value="NZ_CP025958.1"/>
</dbReference>
<accession>A0A2Z3HG18</accession>
<gene>
    <name evidence="1" type="ORF">C1280_27345</name>
</gene>
<dbReference type="GO" id="GO:0048471">
    <property type="term" value="C:perinuclear region of cytoplasm"/>
    <property type="evidence" value="ECO:0007669"/>
    <property type="project" value="TreeGrafter"/>
</dbReference>
<dbReference type="InterPro" id="IPR006553">
    <property type="entry name" value="Leu-rich_rpt_Cys-con_subtyp"/>
</dbReference>
<dbReference type="Pfam" id="PF13516">
    <property type="entry name" value="LRR_6"/>
    <property type="match status" value="4"/>
</dbReference>
<sequence>MNDRDALMAAIAAHPDEDTPRLVFADWLDENADPERAEFIRAQIARHQNSDGKGDLPSGELARLAARERELLARNRDRWLQPLHDLNARGRVHGDFSRGFVNEVVIDAAVFVERGDELWAVSPVSALHLRHLEPAAERLADCPHLGRVRALNLSGAVAPAALRTLLGSPHLAGLHRLSLESVPFEDDAIQVLADGAALSSIRSFSMFGCPATGVTLPELVGRFPQLESLSLADMNAFAGRHLAGVLAALNPDRFRTLGADYSPIGTAGMRALAGATRLTGITELWLRGCGFTSESMEVLAGTTHFKQIKKLYLGNDDLGEAGGVAFAGWPGLRTLQVIHFDHGNIGTGGVVAVATSPHLGRPEELFLRRNGIEDAGAEAIAACDGFSELRELELSRNQITSTGAGALAASPRLRRLRQLQLEHNAIGNEGANAIAASPHLRGLRWLTLGNNTLGDNRIGRAAGRRLIAALPHLTVFSADAGFLTDEHLEAVRAEVQAGGSDDDVNAAVGDRLVQAILDHPDDMKTRELYSSFLRDVDSPWWVVVSLQNPEAAAPEEVIARWRGWFERGRDDWLAPLLPWAELFDDGESFDRGFLRKVRFNGPVPDTIANELARFPPLALLPLEVQRGNMTGEGAFQVLARRRHLARMPRLEFAAVAPAELAHVLASPHVAGLEELAFGPCGLDDTAARLLAAAAPEGLTALDFGARRDEPNGRANRIGPEGISALGASPRLAGLRALGLAGCDTVGDRGLRSLLAATHLTKLERLDLRSAGLTADGVRALAAAPVTARFTALRLGGRDRLTDDAVRALARSPNVRNLEELDLEQTGATAPGDEAARELAASEALAALNALTVRGWRLTDRGRGALRAAFGDRVVCED</sequence>